<accession>A0A2U3LMF3</accession>
<evidence type="ECO:0000313" key="2">
    <source>
        <dbReference type="Proteomes" id="UP000238916"/>
    </source>
</evidence>
<organism evidence="1 2">
    <name type="scientific">Candidatus Desulfosporosinus infrequens</name>
    <dbReference type="NCBI Taxonomy" id="2043169"/>
    <lineage>
        <taxon>Bacteria</taxon>
        <taxon>Bacillati</taxon>
        <taxon>Bacillota</taxon>
        <taxon>Clostridia</taxon>
        <taxon>Eubacteriales</taxon>
        <taxon>Desulfitobacteriaceae</taxon>
        <taxon>Desulfosporosinus</taxon>
    </lineage>
</organism>
<evidence type="ECO:0008006" key="3">
    <source>
        <dbReference type="Google" id="ProtNLM"/>
    </source>
</evidence>
<dbReference type="AlphaFoldDB" id="A0A2U3LMF3"/>
<dbReference type="OrthoDB" id="368187at2"/>
<gene>
    <name evidence="1" type="ORF">SBF1_6330002</name>
</gene>
<name>A0A2U3LMF3_9FIRM</name>
<evidence type="ECO:0000313" key="1">
    <source>
        <dbReference type="EMBL" id="SPF53111.1"/>
    </source>
</evidence>
<dbReference type="Pfam" id="PF19842">
    <property type="entry name" value="YqeC"/>
    <property type="match status" value="1"/>
</dbReference>
<sequence length="305" mass="34396">MASSETGLPNSWARGSLWGMTKCVQVITFIGAGGKTTCLRALTQEIVSAGQRVIATTTTKVFPEETMNSWRNPNPPPFEQEGACFWYVNVIEENGKWIGPRLKAVDKAIGRARADLNVGIQELLLNVSASTNVNTSKSMSMRGQRTVPELHDLYWVVEGDGARGLKLKCWESHEPQIPQLSDCVVLVLDGGLWGRVLLAEQVHRPAGCLDLIGQVWNAEKAWRYFLRSPLFAPQYGHMSWVILLNIQSRNSDNGDLVKTLEPLHDLKHRWAEIEREVRDQEYRPKHLRIAAGDAKEGKLLWFDLW</sequence>
<dbReference type="Proteomes" id="UP000238916">
    <property type="component" value="Unassembled WGS sequence"/>
</dbReference>
<protein>
    <recommendedName>
        <fullName evidence="3">Selenium-dependent hydroxylase accessory protein YqeC</fullName>
    </recommendedName>
</protein>
<dbReference type="EMBL" id="OMOF01000594">
    <property type="protein sequence ID" value="SPF53111.1"/>
    <property type="molecule type" value="Genomic_DNA"/>
</dbReference>
<dbReference type="InterPro" id="IPR017587">
    <property type="entry name" value="YqeC"/>
</dbReference>
<proteinExistence type="predicted"/>
<reference evidence="2" key="1">
    <citation type="submission" date="2018-02" db="EMBL/GenBank/DDBJ databases">
        <authorList>
            <person name="Hausmann B."/>
        </authorList>
    </citation>
    <scope>NUCLEOTIDE SEQUENCE [LARGE SCALE GENOMIC DNA]</scope>
    <source>
        <strain evidence="2">Peat soil MAG SbF1</strain>
    </source>
</reference>